<protein>
    <submittedName>
        <fullName evidence="4">DUF3488 domain-containing transglutaminase family protein</fullName>
    </submittedName>
</protein>
<feature type="domain" description="Transglutaminase-like" evidence="3">
    <location>
        <begin position="432"/>
        <end position="503"/>
    </location>
</feature>
<feature type="region of interest" description="Disordered" evidence="1">
    <location>
        <begin position="1"/>
        <end position="25"/>
    </location>
</feature>
<gene>
    <name evidence="4" type="ORF">KAK03_09720</name>
</gene>
<dbReference type="Pfam" id="PF01841">
    <property type="entry name" value="Transglut_core"/>
    <property type="match status" value="1"/>
</dbReference>
<keyword evidence="5" id="KW-1185">Reference proteome</keyword>
<organism evidence="4 5">
    <name type="scientific">Ideonella alba</name>
    <dbReference type="NCBI Taxonomy" id="2824118"/>
    <lineage>
        <taxon>Bacteria</taxon>
        <taxon>Pseudomonadati</taxon>
        <taxon>Pseudomonadota</taxon>
        <taxon>Betaproteobacteria</taxon>
        <taxon>Burkholderiales</taxon>
        <taxon>Sphaerotilaceae</taxon>
        <taxon>Ideonella</taxon>
    </lineage>
</organism>
<dbReference type="PANTHER" id="PTHR42736:SF1">
    <property type="entry name" value="PROTEIN-GLUTAMINE GAMMA-GLUTAMYLTRANSFERASE"/>
    <property type="match status" value="1"/>
</dbReference>
<dbReference type="SMART" id="SM00460">
    <property type="entry name" value="TGc"/>
    <property type="match status" value="1"/>
</dbReference>
<evidence type="ECO:0000256" key="1">
    <source>
        <dbReference type="SAM" id="MobiDB-lite"/>
    </source>
</evidence>
<dbReference type="PANTHER" id="PTHR42736">
    <property type="entry name" value="PROTEIN-GLUTAMINE GAMMA-GLUTAMYLTRANSFERASE"/>
    <property type="match status" value="1"/>
</dbReference>
<dbReference type="Gene3D" id="3.10.620.30">
    <property type="match status" value="1"/>
</dbReference>
<feature type="transmembrane region" description="Helical" evidence="2">
    <location>
        <begin position="52"/>
        <end position="69"/>
    </location>
</feature>
<evidence type="ECO:0000259" key="3">
    <source>
        <dbReference type="SMART" id="SM00460"/>
    </source>
</evidence>
<proteinExistence type="predicted"/>
<dbReference type="AlphaFoldDB" id="A0A941BGP7"/>
<dbReference type="Proteomes" id="UP000676246">
    <property type="component" value="Unassembled WGS sequence"/>
</dbReference>
<feature type="transmembrane region" description="Helical" evidence="2">
    <location>
        <begin position="128"/>
        <end position="144"/>
    </location>
</feature>
<feature type="transmembrane region" description="Helical" evidence="2">
    <location>
        <begin position="150"/>
        <end position="168"/>
    </location>
</feature>
<evidence type="ECO:0000256" key="2">
    <source>
        <dbReference type="SAM" id="Phobius"/>
    </source>
</evidence>
<feature type="compositionally biased region" description="Low complexity" evidence="1">
    <location>
        <begin position="9"/>
        <end position="22"/>
    </location>
</feature>
<evidence type="ECO:0000313" key="4">
    <source>
        <dbReference type="EMBL" id="MBQ0930768.1"/>
    </source>
</evidence>
<keyword evidence="2" id="KW-1133">Transmembrane helix</keyword>
<feature type="transmembrane region" description="Helical" evidence="2">
    <location>
        <begin position="180"/>
        <end position="202"/>
    </location>
</feature>
<dbReference type="EMBL" id="JAGQDD010000005">
    <property type="protein sequence ID" value="MBQ0930768.1"/>
    <property type="molecule type" value="Genomic_DNA"/>
</dbReference>
<dbReference type="InterPro" id="IPR002931">
    <property type="entry name" value="Transglutaminase-like"/>
</dbReference>
<dbReference type="InterPro" id="IPR052901">
    <property type="entry name" value="Bact_TGase-like"/>
</dbReference>
<dbReference type="SUPFAM" id="SSF54001">
    <property type="entry name" value="Cysteine proteinases"/>
    <property type="match status" value="1"/>
</dbReference>
<reference evidence="4 5" key="1">
    <citation type="submission" date="2021-04" db="EMBL/GenBank/DDBJ databases">
        <title>The genome sequence of Ideonella sp. 3Y2.</title>
        <authorList>
            <person name="Liu Y."/>
        </authorList>
    </citation>
    <scope>NUCLEOTIDE SEQUENCE [LARGE SCALE GENOMIC DNA]</scope>
    <source>
        <strain evidence="4 5">3Y2</strain>
    </source>
</reference>
<comment type="caution">
    <text evidence="4">The sequence shown here is derived from an EMBL/GenBank/DDBJ whole genome shotgun (WGS) entry which is preliminary data.</text>
</comment>
<dbReference type="InterPro" id="IPR038765">
    <property type="entry name" value="Papain-like_cys_pep_sf"/>
</dbReference>
<keyword evidence="2" id="KW-0472">Membrane</keyword>
<feature type="region of interest" description="Disordered" evidence="1">
    <location>
        <begin position="271"/>
        <end position="292"/>
    </location>
</feature>
<sequence>MPGQRWRRAPGAGSAPAGGVPRMTPLPRDTRDTWLLLGLIGWTVMPHLWRQPLWLAVLCVGVLLWRGWLAARQAPLPRRWVLLALLLLLGVLTWQSQRTLVSRDAGVLLLVSLMALKTLEMRAQRDAMLLFFLGFFVVLTNFLYSQSLALAAAMALAVWGWLTVLTLAHMPAGRPTLASAAGLALRATAWGTPVMLALFLLFPRLAPLWSVPGDGAVTGLSDSMQPGDVAELALDDSVALRLRFEGRPPPAASLYLRGPVLVRQDGRRWRTAPGLGESSRSSTVSTEGPGLGYEITIEPGRTRSLPLLELTPNAPAGLPPELSNELRQEPGLQWSLNVPTSARLRLQARAWPQGRLSGDLGRGERRVLLSLAPGAHPRMRAWAQSLLDTSPSLQQAGPLAWAQTVLRHVREQPFRYTLSPGPYEGDVVDEFWFDRRAGFCEHYASAFVVAMRALGVPARIVTGYQGSDPQPVDGYLVVRQSNAHAWAEIWVEGQGWLRVDPTAAVAPERIERGRALPAPTGLVAGTLDTVSPGLSLVLRQWAEALDNRWNQWVLGYGRQEQYRLLEDLGFETPDMATLGRALAVLMALAATAGAVWVWLDRRRRTPWQRLQAWLIQELDRLDVVADDTMSPAAMARQLQQRHGASAAPLVAQLDALQAWRYAPAVAGTPQPRASWRDWQRRLRQARRAVALPDASSR</sequence>
<keyword evidence="2" id="KW-0812">Transmembrane</keyword>
<dbReference type="Pfam" id="PF11992">
    <property type="entry name" value="TgpA_N"/>
    <property type="match status" value="1"/>
</dbReference>
<evidence type="ECO:0000313" key="5">
    <source>
        <dbReference type="Proteomes" id="UP000676246"/>
    </source>
</evidence>
<dbReference type="InterPro" id="IPR021878">
    <property type="entry name" value="TgpA_N"/>
</dbReference>
<feature type="transmembrane region" description="Helical" evidence="2">
    <location>
        <begin position="581"/>
        <end position="599"/>
    </location>
</feature>
<feature type="transmembrane region" description="Helical" evidence="2">
    <location>
        <begin position="76"/>
        <end position="94"/>
    </location>
</feature>
<name>A0A941BGP7_9BURK</name>
<accession>A0A941BGP7</accession>